<organism evidence="1 2">
    <name type="scientific">Naganishia adeliensis</name>
    <dbReference type="NCBI Taxonomy" id="92952"/>
    <lineage>
        <taxon>Eukaryota</taxon>
        <taxon>Fungi</taxon>
        <taxon>Dikarya</taxon>
        <taxon>Basidiomycota</taxon>
        <taxon>Agaricomycotina</taxon>
        <taxon>Tremellomycetes</taxon>
        <taxon>Filobasidiales</taxon>
        <taxon>Filobasidiaceae</taxon>
        <taxon>Naganishia</taxon>
    </lineage>
</organism>
<name>A0ACC2WFC7_9TREE</name>
<reference evidence="1" key="1">
    <citation type="submission" date="2023-04" db="EMBL/GenBank/DDBJ databases">
        <title>Draft Genome sequencing of Naganishia species isolated from polar environments using Oxford Nanopore Technology.</title>
        <authorList>
            <person name="Leo P."/>
            <person name="Venkateswaran K."/>
        </authorList>
    </citation>
    <scope>NUCLEOTIDE SEQUENCE</scope>
    <source>
        <strain evidence="1">MNA-CCFEE 5262</strain>
    </source>
</reference>
<gene>
    <name evidence="1" type="ORF">QFC20_003025</name>
</gene>
<proteinExistence type="predicted"/>
<dbReference type="Proteomes" id="UP001230649">
    <property type="component" value="Unassembled WGS sequence"/>
</dbReference>
<protein>
    <submittedName>
        <fullName evidence="1">Uncharacterized protein</fullName>
    </submittedName>
</protein>
<comment type="caution">
    <text evidence="1">The sequence shown here is derived from an EMBL/GenBank/DDBJ whole genome shotgun (WGS) entry which is preliminary data.</text>
</comment>
<evidence type="ECO:0000313" key="1">
    <source>
        <dbReference type="EMBL" id="KAJ9110173.1"/>
    </source>
</evidence>
<accession>A0ACC2WFC7</accession>
<sequence>MKSLEDGLVYAYVKDARSTLELPKLVPPEGDIRDRLVQDTVGKLKMTYGKKLGTEQLAEAVLKGLSEEYWWEDMEMYVVQIVKTTA</sequence>
<dbReference type="EMBL" id="JASBWS010000025">
    <property type="protein sequence ID" value="KAJ9110173.1"/>
    <property type="molecule type" value="Genomic_DNA"/>
</dbReference>
<keyword evidence="2" id="KW-1185">Reference proteome</keyword>
<evidence type="ECO:0000313" key="2">
    <source>
        <dbReference type="Proteomes" id="UP001230649"/>
    </source>
</evidence>